<gene>
    <name evidence="2" type="ORF">A3B93_00215</name>
</gene>
<organism evidence="2 3">
    <name type="scientific">Candidatus Nomurabacteria bacterium RIFCSPHIGHO2_02_FULL_42_24</name>
    <dbReference type="NCBI Taxonomy" id="1801757"/>
    <lineage>
        <taxon>Bacteria</taxon>
        <taxon>Candidatus Nomuraibacteriota</taxon>
    </lineage>
</organism>
<evidence type="ECO:0000313" key="3">
    <source>
        <dbReference type="Proteomes" id="UP000179880"/>
    </source>
</evidence>
<evidence type="ECO:0000256" key="1">
    <source>
        <dbReference type="SAM" id="Phobius"/>
    </source>
</evidence>
<keyword evidence="1" id="KW-1133">Transmembrane helix</keyword>
<proteinExistence type="predicted"/>
<comment type="caution">
    <text evidence="2">The sequence shown here is derived from an EMBL/GenBank/DDBJ whole genome shotgun (WGS) entry which is preliminary data.</text>
</comment>
<keyword evidence="1" id="KW-0812">Transmembrane</keyword>
<evidence type="ECO:0000313" key="2">
    <source>
        <dbReference type="EMBL" id="OGI81311.1"/>
    </source>
</evidence>
<dbReference type="AlphaFoldDB" id="A0A1F6WHC8"/>
<protein>
    <submittedName>
        <fullName evidence="2">Uncharacterized protein</fullName>
    </submittedName>
</protein>
<name>A0A1F6WHC8_9BACT</name>
<sequence>MSQKNIVLISVLVVALGAIMYFFVSKNSSTPTNLPNSTNPSLQQPKDTLVYPITKDGGVILLELERLNIQATGQFKQIQLELPSHLSDANWGMKKTICEEGGYNLSSYAGKTLLFTSYSINEVWNNTEPLNVWIATIGEKIVCVYKTVRENSMVAPGIFSIKENSNIKKK</sequence>
<accession>A0A1F6WHC8</accession>
<dbReference type="EMBL" id="MFUH01000033">
    <property type="protein sequence ID" value="OGI81311.1"/>
    <property type="molecule type" value="Genomic_DNA"/>
</dbReference>
<dbReference type="Proteomes" id="UP000179880">
    <property type="component" value="Unassembled WGS sequence"/>
</dbReference>
<reference evidence="2 3" key="1">
    <citation type="journal article" date="2016" name="Nat. Commun.">
        <title>Thousands of microbial genomes shed light on interconnected biogeochemical processes in an aquifer system.</title>
        <authorList>
            <person name="Anantharaman K."/>
            <person name="Brown C.T."/>
            <person name="Hug L.A."/>
            <person name="Sharon I."/>
            <person name="Castelle C.J."/>
            <person name="Probst A.J."/>
            <person name="Thomas B.C."/>
            <person name="Singh A."/>
            <person name="Wilkins M.J."/>
            <person name="Karaoz U."/>
            <person name="Brodie E.L."/>
            <person name="Williams K.H."/>
            <person name="Hubbard S.S."/>
            <person name="Banfield J.F."/>
        </authorList>
    </citation>
    <scope>NUCLEOTIDE SEQUENCE [LARGE SCALE GENOMIC DNA]</scope>
</reference>
<feature type="transmembrane region" description="Helical" evidence="1">
    <location>
        <begin position="6"/>
        <end position="24"/>
    </location>
</feature>
<keyword evidence="1" id="KW-0472">Membrane</keyword>